<proteinExistence type="predicted"/>
<evidence type="ECO:0000313" key="2">
    <source>
        <dbReference type="EMBL" id="QSQ23307.1"/>
    </source>
</evidence>
<gene>
    <name evidence="2" type="ORF">JY651_50960</name>
</gene>
<protein>
    <submittedName>
        <fullName evidence="2">CotH kinase family protein</fullName>
    </submittedName>
</protein>
<dbReference type="PANTHER" id="PTHR40050:SF1">
    <property type="entry name" value="INNER SPORE COAT PROTEIN H"/>
    <property type="match status" value="1"/>
</dbReference>
<dbReference type="Proteomes" id="UP000662747">
    <property type="component" value="Chromosome"/>
</dbReference>
<dbReference type="Pfam" id="PF08757">
    <property type="entry name" value="CotH"/>
    <property type="match status" value="1"/>
</dbReference>
<keyword evidence="3" id="KW-1185">Reference proteome</keyword>
<reference evidence="2 3" key="1">
    <citation type="submission" date="2021-02" db="EMBL/GenBank/DDBJ databases">
        <title>De Novo genome assembly of isolated myxobacteria.</title>
        <authorList>
            <person name="Stevens D.C."/>
        </authorList>
    </citation>
    <scope>NUCLEOTIDE SEQUENCE [LARGE SCALE GENOMIC DNA]</scope>
    <source>
        <strain evidence="3">SCPEA02</strain>
    </source>
</reference>
<dbReference type="EMBL" id="CP071090">
    <property type="protein sequence ID" value="QSQ23307.1"/>
    <property type="molecule type" value="Genomic_DNA"/>
</dbReference>
<dbReference type="InterPro" id="IPR014867">
    <property type="entry name" value="Spore_coat_CotH_CotH2/3/7"/>
</dbReference>
<dbReference type="RefSeq" id="WP_206724882.1">
    <property type="nucleotide sequence ID" value="NZ_CP071090.1"/>
</dbReference>
<dbReference type="PANTHER" id="PTHR40050">
    <property type="entry name" value="INNER SPORE COAT PROTEIN H"/>
    <property type="match status" value="1"/>
</dbReference>
<sequence>MARADVVRGMGVILLLGAFGCGGYEADEPEADGARLRASSYALDDGGEKKGKKPCQPTAGGPYWVKEGETLEVKLSCATGEHVKGDKFHMDHLPRGAHYDKKTATLEWTPALNQAAVYTLEIRGPDKEEGSVKIGVADNWEDPDNVPVVDVSRYTEEYGLPVFHIQGAGAMNPDAHVPITVTYRGHEYAAEGKLRGSSSLAFPKNSYTVKFSDTDPFNEPEKGGGFTGKRSLVLINTFNDNSYVRARLGFELWNHLSPQAIQIQTFSAVVFLDGAYHGLYTVVDHVNKNLMAAQGLSRNGNLYKADTGGANFKLVDANGQPKPSPHAGFEKQDGKPEQGQPGAFDDLDAIVTFVATASDEEFRTQGPQRINLRDYEDWWAFVTLLVAIDSDIKNAYHYHDPQGGPWRYIPWDLDGTFGQTWKTQRLRPTAALDTGAENGMFGRILGEPTLAGPLRARLKAALYAELNPPLLSARLDELVQEVGPSARRDELRWGEQYRSFPLWSFRTDYTTFDQEVEYLRQWVVLRWAFLDSSLALAP</sequence>
<evidence type="ECO:0000313" key="3">
    <source>
        <dbReference type="Proteomes" id="UP000662747"/>
    </source>
</evidence>
<keyword evidence="2" id="KW-0808">Transferase</keyword>
<dbReference type="PROSITE" id="PS51257">
    <property type="entry name" value="PROKAR_LIPOPROTEIN"/>
    <property type="match status" value="1"/>
</dbReference>
<accession>A0ABX7NWP6</accession>
<dbReference type="GO" id="GO:0016301">
    <property type="term" value="F:kinase activity"/>
    <property type="evidence" value="ECO:0007669"/>
    <property type="project" value="UniProtKB-KW"/>
</dbReference>
<name>A0ABX7NWP6_9BACT</name>
<organism evidence="2 3">
    <name type="scientific">Pyxidicoccus parkwayensis</name>
    <dbReference type="NCBI Taxonomy" id="2813578"/>
    <lineage>
        <taxon>Bacteria</taxon>
        <taxon>Pseudomonadati</taxon>
        <taxon>Myxococcota</taxon>
        <taxon>Myxococcia</taxon>
        <taxon>Myxococcales</taxon>
        <taxon>Cystobacterineae</taxon>
        <taxon>Myxococcaceae</taxon>
        <taxon>Pyxidicoccus</taxon>
    </lineage>
</organism>
<feature type="region of interest" description="Disordered" evidence="1">
    <location>
        <begin position="314"/>
        <end position="341"/>
    </location>
</feature>
<keyword evidence="2" id="KW-0418">Kinase</keyword>
<evidence type="ECO:0000256" key="1">
    <source>
        <dbReference type="SAM" id="MobiDB-lite"/>
    </source>
</evidence>